<comment type="caution">
    <text evidence="1">The sequence shown here is derived from an EMBL/GenBank/DDBJ whole genome shotgun (WGS) entry which is preliminary data.</text>
</comment>
<name>A0A0Q0AJT7_PSESX</name>
<protein>
    <submittedName>
        <fullName evidence="1">Sugar ABC transporter substrate-binding protein</fullName>
    </submittedName>
</protein>
<evidence type="ECO:0000313" key="2">
    <source>
        <dbReference type="Proteomes" id="UP000050384"/>
    </source>
</evidence>
<gene>
    <name evidence="1" type="ORF">ALO94_201035</name>
</gene>
<evidence type="ECO:0000313" key="1">
    <source>
        <dbReference type="EMBL" id="KPY63178.1"/>
    </source>
</evidence>
<dbReference type="AlphaFoldDB" id="A0A0Q0AJT7"/>
<reference evidence="1 2" key="1">
    <citation type="submission" date="2015-09" db="EMBL/GenBank/DDBJ databases">
        <title>Genome announcement of multiple Pseudomonas syringae strains.</title>
        <authorList>
            <person name="Thakur S."/>
            <person name="Wang P.W."/>
            <person name="Gong Y."/>
            <person name="Weir B.S."/>
            <person name="Guttman D.S."/>
        </authorList>
    </citation>
    <scope>NUCLEOTIDE SEQUENCE [LARGE SCALE GENOMIC DNA]</scope>
    <source>
        <strain evidence="1 2">ICMP16929</strain>
    </source>
</reference>
<proteinExistence type="predicted"/>
<dbReference type="EMBL" id="LJRI01001389">
    <property type="protein sequence ID" value="KPY63178.1"/>
    <property type="molecule type" value="Genomic_DNA"/>
</dbReference>
<accession>A0A0Q0AJT7</accession>
<dbReference type="Proteomes" id="UP000050384">
    <property type="component" value="Unassembled WGS sequence"/>
</dbReference>
<sequence length="103" mass="11699">MALGEGVGHQGRDGRYIDLQRVDAHVGLTGGFRQPGRQGFQVEFFARSLQVIKLLRREKLERMQLDIHRTATLAECRFRVVLAQIAFGDQFTQHVVQVEPAIL</sequence>
<organism evidence="1 2">
    <name type="scientific">Pseudomonas syringae pv. spinaceae</name>
    <dbReference type="NCBI Taxonomy" id="264459"/>
    <lineage>
        <taxon>Bacteria</taxon>
        <taxon>Pseudomonadati</taxon>
        <taxon>Pseudomonadota</taxon>
        <taxon>Gammaproteobacteria</taxon>
        <taxon>Pseudomonadales</taxon>
        <taxon>Pseudomonadaceae</taxon>
        <taxon>Pseudomonas</taxon>
        <taxon>Pseudomonas syringae</taxon>
    </lineage>
</organism>